<dbReference type="RefSeq" id="WP_185057291.1">
    <property type="nucleotide sequence ID" value="NZ_BAABIX010000005.1"/>
</dbReference>
<reference evidence="1 2" key="1">
    <citation type="submission" date="2020-08" db="EMBL/GenBank/DDBJ databases">
        <title>Genomic Encyclopedia of Type Strains, Phase IV (KMG-IV): sequencing the most valuable type-strain genomes for metagenomic binning, comparative biology and taxonomic classification.</title>
        <authorList>
            <person name="Goeker M."/>
        </authorList>
    </citation>
    <scope>NUCLEOTIDE SEQUENCE [LARGE SCALE GENOMIC DNA]</scope>
    <source>
        <strain evidence="1 2">DSM 45615</strain>
    </source>
</reference>
<accession>A0A840PTN5</accession>
<comment type="caution">
    <text evidence="1">The sequence shown here is derived from an EMBL/GenBank/DDBJ whole genome shotgun (WGS) entry which is preliminary data.</text>
</comment>
<evidence type="ECO:0000313" key="1">
    <source>
        <dbReference type="EMBL" id="MBB5140507.1"/>
    </source>
</evidence>
<dbReference type="AlphaFoldDB" id="A0A840PTN5"/>
<dbReference type="Proteomes" id="UP000578449">
    <property type="component" value="Unassembled WGS sequence"/>
</dbReference>
<keyword evidence="2" id="KW-1185">Reference proteome</keyword>
<name>A0A840PTN5_9ACTN</name>
<proteinExistence type="predicted"/>
<gene>
    <name evidence="1" type="ORF">HNP84_010275</name>
</gene>
<dbReference type="EMBL" id="JACHGN010000045">
    <property type="protein sequence ID" value="MBB5140507.1"/>
    <property type="molecule type" value="Genomic_DNA"/>
</dbReference>
<protein>
    <submittedName>
        <fullName evidence="1">Uncharacterized protein</fullName>
    </submittedName>
</protein>
<sequence length="68" mass="7404">MTNTTTAPTLDDLVQLIATRAAEHWDFQAKTALTGLLADVLGDYDTAAQLIEETGRKLLAAEYGEDHQ</sequence>
<evidence type="ECO:0000313" key="2">
    <source>
        <dbReference type="Proteomes" id="UP000578449"/>
    </source>
</evidence>
<organism evidence="1 2">
    <name type="scientific">Thermocatellispora tengchongensis</name>
    <dbReference type="NCBI Taxonomy" id="1073253"/>
    <lineage>
        <taxon>Bacteria</taxon>
        <taxon>Bacillati</taxon>
        <taxon>Actinomycetota</taxon>
        <taxon>Actinomycetes</taxon>
        <taxon>Streptosporangiales</taxon>
        <taxon>Streptosporangiaceae</taxon>
        <taxon>Thermocatellispora</taxon>
    </lineage>
</organism>